<feature type="domain" description="Helicase C-terminal" evidence="2">
    <location>
        <begin position="246"/>
        <end position="420"/>
    </location>
</feature>
<dbReference type="Pfam" id="PF00271">
    <property type="entry name" value="Helicase_C"/>
    <property type="match status" value="1"/>
</dbReference>
<comment type="caution">
    <text evidence="3">The sequence shown here is derived from an EMBL/GenBank/DDBJ whole genome shotgun (WGS) entry which is preliminary data.</text>
</comment>
<dbReference type="Pfam" id="PF04851">
    <property type="entry name" value="ResIII"/>
    <property type="match status" value="1"/>
</dbReference>
<dbReference type="InterPro" id="IPR027417">
    <property type="entry name" value="P-loop_NTPase"/>
</dbReference>
<feature type="domain" description="Helicase ATP-binding" evidence="1">
    <location>
        <begin position="48"/>
        <end position="196"/>
    </location>
</feature>
<protein>
    <submittedName>
        <fullName evidence="3">Superfamily II DNA or RNA helicase</fullName>
    </submittedName>
</protein>
<dbReference type="InterPro" id="IPR001650">
    <property type="entry name" value="Helicase_C-like"/>
</dbReference>
<evidence type="ECO:0000313" key="4">
    <source>
        <dbReference type="Proteomes" id="UP000656548"/>
    </source>
</evidence>
<evidence type="ECO:0000259" key="1">
    <source>
        <dbReference type="PROSITE" id="PS51192"/>
    </source>
</evidence>
<dbReference type="InterPro" id="IPR050742">
    <property type="entry name" value="Helicase_Restrict-Modif_Enz"/>
</dbReference>
<sequence>MFDRRPVLSDRQRGFFSFEDAHFRLYESAGKPAWRNPQLGALGALLAHWSLPKRTPALLSLPTGSGKSAVALAAPFLVAARRVLVVVPSGELRRQLADAFRDFALLKRIDAVDLGCVPRVRELKKRVQSWAELADAEVVVASPSTISPVHYSELPPPVDLFDLLIIDEAHHSPAPTWRAIIEHFEEAKTVLLTATPRRLDGQKLPGEHIYHYPLKQALAEQLFKPVAPLILDNSACGSREETDRVLVVKAVEVMSLPEHATSTLLVRASSRDRAVMLANLYKQAGVSIEVLHSGLGAPRQRQIVEDLRSGLLRAVSVVGMLVEGFDLPSLRVLAYHDKHKSLPATAQLIGRLARVDGRFPQPSVLVAARDIDVFPELQGVVRSLYGEDSDWVSILPGIIDEEIEADRRNREYVRQFRDAPPDLVLDAVQPLRRVVIREVVKRTSTAPRLFEEGVIPEELLEGKMLRGQTILYSSVNPDGTTWMIITESVNRPHWHNAAGLDVPEYQLHLLSRRLAPRTDLSDLLFLNVQDNGIGRDFLDFLGARAQSWLADPGKLHAAFDSLERLSVSSVGLRNTYGGTTGTPSYRMFAGKGVDRGLREADTAFGSLGHAMIQVADDESTFTAGVATAKGKYWETRYSPLLAYEAFIDSLAERLWFPPNAVTGQLLPQVDRGSRLTEWPDAFPIAVELDPALVGMSWTVAQEGPLDEVTFEAERASDVRNCLVLRAVVGEEDARRVIWCGRLDLTGNVESAGSELTIQRGYGVTTPLSDLLNERPPVIFFSNGSTVHGPVIVNSRIRTRALPAADYHFPDWSKTDITAETRNQAASNKQGYSVHETLEEFLKSRPRRGRHRWLIHNDGGGEFADYVVIEVDVDDVSIGLWHAKYAGGARPSVRVVDLQEVVAQAIKSRRWITDPSFWGELGKRLTGQAAPKATVCDGSRKQLLVLCGQAGRAENLSFTRTRPVVRGTIAIVQPGLSLGKLRTKLDDEGLSAIQVRDLLAVFADSVSQVATTTVLCSE</sequence>
<dbReference type="SMART" id="SM00487">
    <property type="entry name" value="DEXDc"/>
    <property type="match status" value="1"/>
</dbReference>
<gene>
    <name evidence="3" type="ORF">H4W30_004736</name>
</gene>
<keyword evidence="3" id="KW-0378">Hydrolase</keyword>
<dbReference type="Proteomes" id="UP000656548">
    <property type="component" value="Unassembled WGS sequence"/>
</dbReference>
<keyword evidence="3" id="KW-0067">ATP-binding</keyword>
<dbReference type="GO" id="GO:0004386">
    <property type="term" value="F:helicase activity"/>
    <property type="evidence" value="ECO:0007669"/>
    <property type="project" value="UniProtKB-KW"/>
</dbReference>
<dbReference type="PANTHER" id="PTHR47396">
    <property type="entry name" value="TYPE I RESTRICTION ENZYME ECOKI R PROTEIN"/>
    <property type="match status" value="1"/>
</dbReference>
<dbReference type="PANTHER" id="PTHR47396:SF1">
    <property type="entry name" value="ATP-DEPENDENT HELICASE IRC3-RELATED"/>
    <property type="match status" value="1"/>
</dbReference>
<name>A0ABR9LC48_9PSEU</name>
<dbReference type="PROSITE" id="PS51194">
    <property type="entry name" value="HELICASE_CTER"/>
    <property type="match status" value="1"/>
</dbReference>
<keyword evidence="3" id="KW-0547">Nucleotide-binding</keyword>
<proteinExistence type="predicted"/>
<reference evidence="3 4" key="1">
    <citation type="submission" date="2020-10" db="EMBL/GenBank/DDBJ databases">
        <title>Sequencing the genomes of 1000 actinobacteria strains.</title>
        <authorList>
            <person name="Klenk H.-P."/>
        </authorList>
    </citation>
    <scope>NUCLEOTIDE SEQUENCE [LARGE SCALE GENOMIC DNA]</scope>
    <source>
        <strain evidence="3 4">DSM 46661</strain>
    </source>
</reference>
<evidence type="ECO:0000313" key="3">
    <source>
        <dbReference type="EMBL" id="MBE1577676.1"/>
    </source>
</evidence>
<dbReference type="Gene3D" id="3.40.50.300">
    <property type="entry name" value="P-loop containing nucleotide triphosphate hydrolases"/>
    <property type="match status" value="2"/>
</dbReference>
<dbReference type="RefSeq" id="WP_192744810.1">
    <property type="nucleotide sequence ID" value="NZ_JADBEJ010000005.1"/>
</dbReference>
<accession>A0ABR9LC48</accession>
<dbReference type="SMART" id="SM00490">
    <property type="entry name" value="HELICc"/>
    <property type="match status" value="1"/>
</dbReference>
<dbReference type="InterPro" id="IPR006935">
    <property type="entry name" value="Helicase/UvrB_N"/>
</dbReference>
<evidence type="ECO:0000259" key="2">
    <source>
        <dbReference type="PROSITE" id="PS51194"/>
    </source>
</evidence>
<dbReference type="PROSITE" id="PS51192">
    <property type="entry name" value="HELICASE_ATP_BIND_1"/>
    <property type="match status" value="1"/>
</dbReference>
<keyword evidence="4" id="KW-1185">Reference proteome</keyword>
<dbReference type="SUPFAM" id="SSF52540">
    <property type="entry name" value="P-loop containing nucleoside triphosphate hydrolases"/>
    <property type="match status" value="1"/>
</dbReference>
<dbReference type="InterPro" id="IPR014001">
    <property type="entry name" value="Helicase_ATP-bd"/>
</dbReference>
<keyword evidence="3" id="KW-0347">Helicase</keyword>
<dbReference type="EMBL" id="JADBEJ010000005">
    <property type="protein sequence ID" value="MBE1577676.1"/>
    <property type="molecule type" value="Genomic_DNA"/>
</dbReference>
<dbReference type="CDD" id="cd17926">
    <property type="entry name" value="DEXHc_RE"/>
    <property type="match status" value="1"/>
</dbReference>
<organism evidence="3 4">
    <name type="scientific">Amycolatopsis roodepoortensis</name>
    <dbReference type="NCBI Taxonomy" id="700274"/>
    <lineage>
        <taxon>Bacteria</taxon>
        <taxon>Bacillati</taxon>
        <taxon>Actinomycetota</taxon>
        <taxon>Actinomycetes</taxon>
        <taxon>Pseudonocardiales</taxon>
        <taxon>Pseudonocardiaceae</taxon>
        <taxon>Amycolatopsis</taxon>
    </lineage>
</organism>